<reference evidence="3" key="1">
    <citation type="submission" date="2022-11" db="UniProtKB">
        <authorList>
            <consortium name="WormBaseParasite"/>
        </authorList>
    </citation>
    <scope>IDENTIFICATION</scope>
</reference>
<feature type="transmembrane region" description="Helical" evidence="1">
    <location>
        <begin position="196"/>
        <end position="216"/>
    </location>
</feature>
<name>A0A915KWB1_ROMCU</name>
<sequence>MSTGEKYVQVDQINENDMQSKRLLNPQKYYGLLTENQMKLFEHVINYHKNQLWKFLDRTRMIQKLRNIYMISNAVTLGIIYKNIVADLYRGDYAGAMSGAAFLGGNYLISEGFTFLAERKYLQNSKTLGFMSPVLKRSAPFLRRFAAGYNLYSLYKSSLSYSKNGDTTSLVNIIESSTFLAVDVAEISMELAGAEALLLFFGPVGAAVAALVFIGADIYQVHEKLKPYDEVLHLSMADKVSDGVYTFFTGEVDSAMRDMANEKQINEYLAISASEYMSNHTDKQKMSHGTEILCFTSSETEWSDHSKDATLFEKFKYLWNSFLKSITDNLKKKETSYRCDNALGLSNGKVKNGKIVIDLQNGDDTVNGFNKNEHVFIIGDGKKTIRSRSDELSTFLFVGNLTTGSIFSSSNGTGIADFTNYAHNLTQPLVIKTYNRKTIIYSYNNSQLSLDNVFNILGRKDKPDHVSASCFMKVFNGNGAGKNYFDILTIPDLLCFYNLTILAGDSTKIVNQASVGFFKYSLTLDVGSALINTTNSSLAEHEIFFVNWNMLELDRLFFENGCIFFVYWTAYCRICNGYVDTFTFRFLDGFSLKINGNRTVHAFGTITNSSDSQISVFRSVSQRLGIIFNMRSLDTNSSIMMNHESKTQKNKYVPVALPSDPNNKRSLLIGGAVENIFLVNPTINFSVIETTISILHEHSLHNTIDLTSFARRSFSYTVEKIADDLILIIHSATNQSESKSHGIKVSLRIKNSFINELYKTFSIILNSPMLIVMATNDSVYLKPRPLIIDPLENPAMIIRKNQIEPSLEIQVIQEVLAWNIYCANENLIWFANGGSVDFFWIILQDFYTIDDQSLIDIRIKFDHNGVESDKLELSWNNTRPEKVQNLESIMEIFASNMK</sequence>
<feature type="transmembrane region" description="Helical" evidence="1">
    <location>
        <begin position="68"/>
        <end position="84"/>
    </location>
</feature>
<evidence type="ECO:0000256" key="1">
    <source>
        <dbReference type="SAM" id="Phobius"/>
    </source>
</evidence>
<dbReference type="WBParaSite" id="nRc.2.0.1.t43096-RA">
    <property type="protein sequence ID" value="nRc.2.0.1.t43096-RA"/>
    <property type="gene ID" value="nRc.2.0.1.g43096"/>
</dbReference>
<protein>
    <submittedName>
        <fullName evidence="3">Uncharacterized protein</fullName>
    </submittedName>
</protein>
<organism evidence="2 3">
    <name type="scientific">Romanomermis culicivorax</name>
    <name type="common">Nematode worm</name>
    <dbReference type="NCBI Taxonomy" id="13658"/>
    <lineage>
        <taxon>Eukaryota</taxon>
        <taxon>Metazoa</taxon>
        <taxon>Ecdysozoa</taxon>
        <taxon>Nematoda</taxon>
        <taxon>Enoplea</taxon>
        <taxon>Dorylaimia</taxon>
        <taxon>Mermithida</taxon>
        <taxon>Mermithoidea</taxon>
        <taxon>Mermithidae</taxon>
        <taxon>Romanomermis</taxon>
    </lineage>
</organism>
<evidence type="ECO:0000313" key="3">
    <source>
        <dbReference type="WBParaSite" id="nRc.2.0.1.t43096-RA"/>
    </source>
</evidence>
<keyword evidence="2" id="KW-1185">Reference proteome</keyword>
<evidence type="ECO:0000313" key="2">
    <source>
        <dbReference type="Proteomes" id="UP000887565"/>
    </source>
</evidence>
<keyword evidence="1" id="KW-0472">Membrane</keyword>
<keyword evidence="1" id="KW-0812">Transmembrane</keyword>
<feature type="transmembrane region" description="Helical" evidence="1">
    <location>
        <begin position="96"/>
        <end position="117"/>
    </location>
</feature>
<keyword evidence="1" id="KW-1133">Transmembrane helix</keyword>
<proteinExistence type="predicted"/>
<dbReference type="Proteomes" id="UP000887565">
    <property type="component" value="Unplaced"/>
</dbReference>
<dbReference type="AlphaFoldDB" id="A0A915KWB1"/>
<accession>A0A915KWB1</accession>